<name>A0A8H4REG9_9HELO</name>
<evidence type="ECO:0000259" key="1">
    <source>
        <dbReference type="PROSITE" id="PS50011"/>
    </source>
</evidence>
<dbReference type="AlphaFoldDB" id="A0A8H4REG9"/>
<dbReference type="InterPro" id="IPR000719">
    <property type="entry name" value="Prot_kinase_dom"/>
</dbReference>
<dbReference type="Pfam" id="PF00069">
    <property type="entry name" value="Pkinase"/>
    <property type="match status" value="1"/>
</dbReference>
<dbReference type="OrthoDB" id="1668230at2759"/>
<evidence type="ECO:0000313" key="3">
    <source>
        <dbReference type="Proteomes" id="UP000566819"/>
    </source>
</evidence>
<dbReference type="EMBL" id="JAAMPI010000785">
    <property type="protein sequence ID" value="KAF4628625.1"/>
    <property type="molecule type" value="Genomic_DNA"/>
</dbReference>
<dbReference type="PANTHER" id="PTHR24345">
    <property type="entry name" value="SERINE/THREONINE-PROTEIN KINASE PLK"/>
    <property type="match status" value="1"/>
</dbReference>
<sequence length="264" mass="29165">MVNENTAQPSDNLIVIHPKGEFVAAGTTSFVERLPSGDIIKTPWAGDVREEDCRKEIAVEAQVYQRIGEHPRLIKMKGWDPKAHTLMLEYMPNGTLENYVRSHNKQISQAQRRHWIAEAAEALHLLHSMGVIHCDVGPHNLLLDSDISLKIADFSGSSLDGSRAMVCPGTRYRAPDPNWKPGKPPTVEEDLFGLGSTAYFIIMGKAPFDELPDEEVEEKYLAGEFPDLAGVSCGTVIGLCWQKEAHSAQLIRGLVDKLNLEGGL</sequence>
<protein>
    <recommendedName>
        <fullName evidence="1">Protein kinase domain-containing protein</fullName>
    </recommendedName>
</protein>
<dbReference type="GO" id="GO:0004672">
    <property type="term" value="F:protein kinase activity"/>
    <property type="evidence" value="ECO:0007669"/>
    <property type="project" value="InterPro"/>
</dbReference>
<proteinExistence type="predicted"/>
<dbReference type="PROSITE" id="PS50011">
    <property type="entry name" value="PROTEIN_KINASE_DOM"/>
    <property type="match status" value="1"/>
</dbReference>
<dbReference type="InterPro" id="IPR011009">
    <property type="entry name" value="Kinase-like_dom_sf"/>
</dbReference>
<organism evidence="2 3">
    <name type="scientific">Cudoniella acicularis</name>
    <dbReference type="NCBI Taxonomy" id="354080"/>
    <lineage>
        <taxon>Eukaryota</taxon>
        <taxon>Fungi</taxon>
        <taxon>Dikarya</taxon>
        <taxon>Ascomycota</taxon>
        <taxon>Pezizomycotina</taxon>
        <taxon>Leotiomycetes</taxon>
        <taxon>Helotiales</taxon>
        <taxon>Tricladiaceae</taxon>
        <taxon>Cudoniella</taxon>
    </lineage>
</organism>
<dbReference type="CDD" id="cd00180">
    <property type="entry name" value="PKc"/>
    <property type="match status" value="1"/>
</dbReference>
<dbReference type="GO" id="GO:0005524">
    <property type="term" value="F:ATP binding"/>
    <property type="evidence" value="ECO:0007669"/>
    <property type="project" value="InterPro"/>
</dbReference>
<gene>
    <name evidence="2" type="ORF">G7Y89_g9524</name>
</gene>
<dbReference type="Proteomes" id="UP000566819">
    <property type="component" value="Unassembled WGS sequence"/>
</dbReference>
<accession>A0A8H4REG9</accession>
<keyword evidence="3" id="KW-1185">Reference proteome</keyword>
<feature type="domain" description="Protein kinase" evidence="1">
    <location>
        <begin position="1"/>
        <end position="264"/>
    </location>
</feature>
<dbReference type="Gene3D" id="1.10.510.10">
    <property type="entry name" value="Transferase(Phosphotransferase) domain 1"/>
    <property type="match status" value="1"/>
</dbReference>
<dbReference type="SUPFAM" id="SSF56112">
    <property type="entry name" value="Protein kinase-like (PK-like)"/>
    <property type="match status" value="1"/>
</dbReference>
<comment type="caution">
    <text evidence="2">The sequence shown here is derived from an EMBL/GenBank/DDBJ whole genome shotgun (WGS) entry which is preliminary data.</text>
</comment>
<dbReference type="GO" id="GO:0005634">
    <property type="term" value="C:nucleus"/>
    <property type="evidence" value="ECO:0007669"/>
    <property type="project" value="TreeGrafter"/>
</dbReference>
<reference evidence="2 3" key="1">
    <citation type="submission" date="2020-03" db="EMBL/GenBank/DDBJ databases">
        <title>Draft Genome Sequence of Cudoniella acicularis.</title>
        <authorList>
            <person name="Buettner E."/>
            <person name="Kellner H."/>
        </authorList>
    </citation>
    <scope>NUCLEOTIDE SEQUENCE [LARGE SCALE GENOMIC DNA]</scope>
    <source>
        <strain evidence="2 3">DSM 108380</strain>
    </source>
</reference>
<evidence type="ECO:0000313" key="2">
    <source>
        <dbReference type="EMBL" id="KAF4628625.1"/>
    </source>
</evidence>